<organism evidence="1 2">
    <name type="scientific">Endocarpon pusillum</name>
    <dbReference type="NCBI Taxonomy" id="364733"/>
    <lineage>
        <taxon>Eukaryota</taxon>
        <taxon>Fungi</taxon>
        <taxon>Dikarya</taxon>
        <taxon>Ascomycota</taxon>
        <taxon>Pezizomycotina</taxon>
        <taxon>Eurotiomycetes</taxon>
        <taxon>Chaetothyriomycetidae</taxon>
        <taxon>Verrucariales</taxon>
        <taxon>Verrucariaceae</taxon>
        <taxon>Endocarpon</taxon>
    </lineage>
</organism>
<name>A0A8H7AKI5_9EURO</name>
<keyword evidence="2" id="KW-1185">Reference proteome</keyword>
<gene>
    <name evidence="1" type="ORF">GJ744_008948</name>
</gene>
<protein>
    <submittedName>
        <fullName evidence="1">Uncharacterized protein</fullName>
    </submittedName>
</protein>
<evidence type="ECO:0000313" key="2">
    <source>
        <dbReference type="Proteomes" id="UP000606974"/>
    </source>
</evidence>
<dbReference type="Proteomes" id="UP000606974">
    <property type="component" value="Unassembled WGS sequence"/>
</dbReference>
<reference evidence="1" key="1">
    <citation type="submission" date="2020-02" db="EMBL/GenBank/DDBJ databases">
        <authorList>
            <person name="Palmer J.M."/>
        </authorList>
    </citation>
    <scope>NUCLEOTIDE SEQUENCE</scope>
    <source>
        <strain evidence="1">EPUS1.4</strain>
        <tissue evidence="1">Thallus</tissue>
    </source>
</reference>
<accession>A0A8H7AKI5</accession>
<evidence type="ECO:0000313" key="1">
    <source>
        <dbReference type="EMBL" id="KAF7508701.1"/>
    </source>
</evidence>
<sequence length="104" mass="11723">MRLSDIQQCCYTAYPLPVTMVLLPLDGHLSWWSQSSAPDCRLSIHGSLSVKSHLKKTCCLDIHYCSNCTDIACEMYRSRQKERLSSGAPDETSTPTTLLLFIRP</sequence>
<comment type="caution">
    <text evidence="1">The sequence shown here is derived from an EMBL/GenBank/DDBJ whole genome shotgun (WGS) entry which is preliminary data.</text>
</comment>
<dbReference type="EMBL" id="JAACFV010000050">
    <property type="protein sequence ID" value="KAF7508701.1"/>
    <property type="molecule type" value="Genomic_DNA"/>
</dbReference>
<dbReference type="AlphaFoldDB" id="A0A8H7AKI5"/>
<proteinExistence type="predicted"/>